<name>A0ABN0UQH4_9ACTN</name>
<gene>
    <name evidence="2" type="ORF">GCM10009539_49120</name>
</gene>
<protein>
    <recommendedName>
        <fullName evidence="4">Secreted protein</fullName>
    </recommendedName>
</protein>
<dbReference type="EMBL" id="BAAAGX010000018">
    <property type="protein sequence ID" value="GAA0257950.1"/>
    <property type="molecule type" value="Genomic_DNA"/>
</dbReference>
<proteinExistence type="predicted"/>
<reference evidence="2 3" key="1">
    <citation type="journal article" date="2019" name="Int. J. Syst. Evol. Microbiol.">
        <title>The Global Catalogue of Microorganisms (GCM) 10K type strain sequencing project: providing services to taxonomists for standard genome sequencing and annotation.</title>
        <authorList>
            <consortium name="The Broad Institute Genomics Platform"/>
            <consortium name="The Broad Institute Genome Sequencing Center for Infectious Disease"/>
            <person name="Wu L."/>
            <person name="Ma J."/>
        </authorList>
    </citation>
    <scope>NUCLEOTIDE SEQUENCE [LARGE SCALE GENOMIC DNA]</scope>
    <source>
        <strain evidence="2 3">JCM 10425</strain>
    </source>
</reference>
<comment type="caution">
    <text evidence="2">The sequence shown here is derived from an EMBL/GenBank/DDBJ whole genome shotgun (WGS) entry which is preliminary data.</text>
</comment>
<keyword evidence="3" id="KW-1185">Reference proteome</keyword>
<dbReference type="RefSeq" id="WP_344651251.1">
    <property type="nucleotide sequence ID" value="NZ_BAAAGX010000018.1"/>
</dbReference>
<evidence type="ECO:0008006" key="4">
    <source>
        <dbReference type="Google" id="ProtNLM"/>
    </source>
</evidence>
<sequence length="104" mass="10341">MRKTVVSATLAAAGVVASIGFAAPAAARPVPCGSDPTVVRVYSSVGVRCFDGVGSNPGSLPGVYRVVSGSHAGRLVGATSVTFVPGQTLSITPPQTVTDVRLTS</sequence>
<feature type="chain" id="PRO_5046098192" description="Secreted protein" evidence="1">
    <location>
        <begin position="23"/>
        <end position="104"/>
    </location>
</feature>
<dbReference type="Proteomes" id="UP001500967">
    <property type="component" value="Unassembled WGS sequence"/>
</dbReference>
<keyword evidence="1" id="KW-0732">Signal</keyword>
<organism evidence="2 3">
    <name type="scientific">Cryptosporangium japonicum</name>
    <dbReference type="NCBI Taxonomy" id="80872"/>
    <lineage>
        <taxon>Bacteria</taxon>
        <taxon>Bacillati</taxon>
        <taxon>Actinomycetota</taxon>
        <taxon>Actinomycetes</taxon>
        <taxon>Cryptosporangiales</taxon>
        <taxon>Cryptosporangiaceae</taxon>
        <taxon>Cryptosporangium</taxon>
    </lineage>
</organism>
<accession>A0ABN0UQH4</accession>
<feature type="signal peptide" evidence="1">
    <location>
        <begin position="1"/>
        <end position="22"/>
    </location>
</feature>
<evidence type="ECO:0000313" key="2">
    <source>
        <dbReference type="EMBL" id="GAA0257950.1"/>
    </source>
</evidence>
<evidence type="ECO:0000313" key="3">
    <source>
        <dbReference type="Proteomes" id="UP001500967"/>
    </source>
</evidence>
<evidence type="ECO:0000256" key="1">
    <source>
        <dbReference type="SAM" id="SignalP"/>
    </source>
</evidence>